<proteinExistence type="predicted"/>
<gene>
    <name evidence="3" type="ORF">ASPCADRAFT_211964</name>
</gene>
<evidence type="ECO:0000256" key="1">
    <source>
        <dbReference type="SAM" id="MobiDB-lite"/>
    </source>
</evidence>
<evidence type="ECO:0000256" key="2">
    <source>
        <dbReference type="SAM" id="SignalP"/>
    </source>
</evidence>
<dbReference type="OrthoDB" id="4232626at2759"/>
<dbReference type="AlphaFoldDB" id="A0A1R3R7Q7"/>
<dbReference type="VEuPathDB" id="FungiDB:ASPCADRAFT_211964"/>
<feature type="chain" id="PRO_5013114022" evidence="2">
    <location>
        <begin position="17"/>
        <end position="142"/>
    </location>
</feature>
<feature type="region of interest" description="Disordered" evidence="1">
    <location>
        <begin position="66"/>
        <end position="102"/>
    </location>
</feature>
<sequence length="142" mass="15756">MHVLIRLLGGISCLEGVTFSPCSDDYPSQFQYLGPWEETPSHAPTPGYYSRERTPSVFSISSDHVLEGRSSPSYQGPSNQLGFQDDEPGNGRTNNRRSPGCVVQAHPVAMMASIAGKTLWGKTLQIENPSSKKSDQVRREWW</sequence>
<feature type="compositionally biased region" description="Polar residues" evidence="1">
    <location>
        <begin position="70"/>
        <end position="82"/>
    </location>
</feature>
<dbReference type="EMBL" id="KV907518">
    <property type="protein sequence ID" value="OOF90498.1"/>
    <property type="molecule type" value="Genomic_DNA"/>
</dbReference>
<name>A0A1R3R7Q7_ASPC5</name>
<reference evidence="4" key="1">
    <citation type="journal article" date="2017" name="Genome Biol.">
        <title>Comparative genomics reveals high biological diversity and specific adaptations in the industrially and medically important fungal genus Aspergillus.</title>
        <authorList>
            <person name="de Vries R.P."/>
            <person name="Riley R."/>
            <person name="Wiebenga A."/>
            <person name="Aguilar-Osorio G."/>
            <person name="Amillis S."/>
            <person name="Uchima C.A."/>
            <person name="Anderluh G."/>
            <person name="Asadollahi M."/>
            <person name="Askin M."/>
            <person name="Barry K."/>
            <person name="Battaglia E."/>
            <person name="Bayram O."/>
            <person name="Benocci T."/>
            <person name="Braus-Stromeyer S.A."/>
            <person name="Caldana C."/>
            <person name="Canovas D."/>
            <person name="Cerqueira G.C."/>
            <person name="Chen F."/>
            <person name="Chen W."/>
            <person name="Choi C."/>
            <person name="Clum A."/>
            <person name="Dos Santos R.A."/>
            <person name="Damasio A.R."/>
            <person name="Diallinas G."/>
            <person name="Emri T."/>
            <person name="Fekete E."/>
            <person name="Flipphi M."/>
            <person name="Freyberg S."/>
            <person name="Gallo A."/>
            <person name="Gournas C."/>
            <person name="Habgood R."/>
            <person name="Hainaut M."/>
            <person name="Harispe M.L."/>
            <person name="Henrissat B."/>
            <person name="Hilden K.S."/>
            <person name="Hope R."/>
            <person name="Hossain A."/>
            <person name="Karabika E."/>
            <person name="Karaffa L."/>
            <person name="Karanyi Z."/>
            <person name="Krasevec N."/>
            <person name="Kuo A."/>
            <person name="Kusch H."/>
            <person name="LaButti K."/>
            <person name="Lagendijk E.L."/>
            <person name="Lapidus A."/>
            <person name="Levasseur A."/>
            <person name="Lindquist E."/>
            <person name="Lipzen A."/>
            <person name="Logrieco A.F."/>
            <person name="MacCabe A."/>
            <person name="Maekelae M.R."/>
            <person name="Malavazi I."/>
            <person name="Melin P."/>
            <person name="Meyer V."/>
            <person name="Mielnichuk N."/>
            <person name="Miskei M."/>
            <person name="Molnar A.P."/>
            <person name="Mule G."/>
            <person name="Ngan C.Y."/>
            <person name="Orejas M."/>
            <person name="Orosz E."/>
            <person name="Ouedraogo J.P."/>
            <person name="Overkamp K.M."/>
            <person name="Park H.-S."/>
            <person name="Perrone G."/>
            <person name="Piumi F."/>
            <person name="Punt P.J."/>
            <person name="Ram A.F."/>
            <person name="Ramon A."/>
            <person name="Rauscher S."/>
            <person name="Record E."/>
            <person name="Riano-Pachon D.M."/>
            <person name="Robert V."/>
            <person name="Roehrig J."/>
            <person name="Ruller R."/>
            <person name="Salamov A."/>
            <person name="Salih N.S."/>
            <person name="Samson R.A."/>
            <person name="Sandor E."/>
            <person name="Sanguinetti M."/>
            <person name="Schuetze T."/>
            <person name="Sepcic K."/>
            <person name="Shelest E."/>
            <person name="Sherlock G."/>
            <person name="Sophianopoulou V."/>
            <person name="Squina F.M."/>
            <person name="Sun H."/>
            <person name="Susca A."/>
            <person name="Todd R.B."/>
            <person name="Tsang A."/>
            <person name="Unkles S.E."/>
            <person name="van de Wiele N."/>
            <person name="van Rossen-Uffink D."/>
            <person name="Oliveira J.V."/>
            <person name="Vesth T.C."/>
            <person name="Visser J."/>
            <person name="Yu J.-H."/>
            <person name="Zhou M."/>
            <person name="Andersen M.R."/>
            <person name="Archer D.B."/>
            <person name="Baker S.E."/>
            <person name="Benoit I."/>
            <person name="Brakhage A.A."/>
            <person name="Braus G.H."/>
            <person name="Fischer R."/>
            <person name="Frisvad J.C."/>
            <person name="Goldman G.H."/>
            <person name="Houbraken J."/>
            <person name="Oakley B."/>
            <person name="Pocsi I."/>
            <person name="Scazzocchio C."/>
            <person name="Seiboth B."/>
            <person name="vanKuyk P.A."/>
            <person name="Wortman J."/>
            <person name="Dyer P.S."/>
            <person name="Grigoriev I.V."/>
        </authorList>
    </citation>
    <scope>NUCLEOTIDE SEQUENCE [LARGE SCALE GENOMIC DNA]</scope>
    <source>
        <strain evidence="4">ITEM 5010</strain>
    </source>
</reference>
<protein>
    <submittedName>
        <fullName evidence="3">Uncharacterized protein</fullName>
    </submittedName>
</protein>
<dbReference type="Proteomes" id="UP000188318">
    <property type="component" value="Unassembled WGS sequence"/>
</dbReference>
<evidence type="ECO:0000313" key="3">
    <source>
        <dbReference type="EMBL" id="OOF90498.1"/>
    </source>
</evidence>
<dbReference type="STRING" id="602072.A0A1R3R7Q7"/>
<keyword evidence="4" id="KW-1185">Reference proteome</keyword>
<organism evidence="3 4">
    <name type="scientific">Aspergillus carbonarius (strain ITEM 5010)</name>
    <dbReference type="NCBI Taxonomy" id="602072"/>
    <lineage>
        <taxon>Eukaryota</taxon>
        <taxon>Fungi</taxon>
        <taxon>Dikarya</taxon>
        <taxon>Ascomycota</taxon>
        <taxon>Pezizomycotina</taxon>
        <taxon>Eurotiomycetes</taxon>
        <taxon>Eurotiomycetidae</taxon>
        <taxon>Eurotiales</taxon>
        <taxon>Aspergillaceae</taxon>
        <taxon>Aspergillus</taxon>
        <taxon>Aspergillus subgen. Circumdati</taxon>
    </lineage>
</organism>
<accession>A0A1R3R7Q7</accession>
<feature type="signal peptide" evidence="2">
    <location>
        <begin position="1"/>
        <end position="16"/>
    </location>
</feature>
<evidence type="ECO:0000313" key="4">
    <source>
        <dbReference type="Proteomes" id="UP000188318"/>
    </source>
</evidence>
<keyword evidence="2" id="KW-0732">Signal</keyword>